<dbReference type="EMBL" id="SSMD01000009">
    <property type="protein sequence ID" value="THD72011.1"/>
    <property type="molecule type" value="Genomic_DNA"/>
</dbReference>
<dbReference type="GO" id="GO:0045259">
    <property type="term" value="C:proton-transporting ATP synthase complex"/>
    <property type="evidence" value="ECO:0007669"/>
    <property type="project" value="UniProtKB-KW"/>
</dbReference>
<evidence type="ECO:0000256" key="4">
    <source>
        <dbReference type="ARBA" id="ARBA00022692"/>
    </source>
</evidence>
<feature type="transmembrane region" description="Helical" evidence="13">
    <location>
        <begin position="32"/>
        <end position="51"/>
    </location>
</feature>
<evidence type="ECO:0000256" key="8">
    <source>
        <dbReference type="ARBA" id="ARBA00023136"/>
    </source>
</evidence>
<dbReference type="GO" id="GO:0005886">
    <property type="term" value="C:plasma membrane"/>
    <property type="evidence" value="ECO:0007669"/>
    <property type="project" value="UniProtKB-SubCell"/>
</dbReference>
<comment type="similarity">
    <text evidence="1 13 14">Belongs to the ATPase B chain family.</text>
</comment>
<name>A0A4S3M6C7_9RHOB</name>
<accession>A0A4S3M6C7</accession>
<dbReference type="Proteomes" id="UP000306113">
    <property type="component" value="Unassembled WGS sequence"/>
</dbReference>
<dbReference type="GO" id="GO:0046961">
    <property type="term" value="F:proton-transporting ATPase activity, rotational mechanism"/>
    <property type="evidence" value="ECO:0007669"/>
    <property type="project" value="TreeGrafter"/>
</dbReference>
<dbReference type="InterPro" id="IPR002146">
    <property type="entry name" value="ATP_synth_b/b'su_bac/chlpt"/>
</dbReference>
<keyword evidence="17" id="KW-1185">Reference proteome</keyword>
<proteinExistence type="inferred from homology"/>
<keyword evidence="2 13" id="KW-0813">Transport</keyword>
<organism evidence="16 17">
    <name type="scientific">Thalassobius vesicularis</name>
    <dbReference type="NCBI Taxonomy" id="1294297"/>
    <lineage>
        <taxon>Bacteria</taxon>
        <taxon>Pseudomonadati</taxon>
        <taxon>Pseudomonadota</taxon>
        <taxon>Alphaproteobacteria</taxon>
        <taxon>Rhodobacterales</taxon>
        <taxon>Roseobacteraceae</taxon>
        <taxon>Thalassovita</taxon>
    </lineage>
</organism>
<dbReference type="NCBIfam" id="NF009988">
    <property type="entry name" value="PRK13454.1"/>
    <property type="match status" value="1"/>
</dbReference>
<reference evidence="16 17" key="1">
    <citation type="submission" date="2019-04" db="EMBL/GenBank/DDBJ databases">
        <title>Draft genome sequence of Youngimonas vesicularis.</title>
        <authorList>
            <person name="Hameed A."/>
        </authorList>
    </citation>
    <scope>NUCLEOTIDE SEQUENCE [LARGE SCALE GENOMIC DNA]</scope>
    <source>
        <strain evidence="16 17">CC-AMW-E</strain>
    </source>
</reference>
<keyword evidence="9 13" id="KW-0066">ATP synthesis</keyword>
<evidence type="ECO:0000256" key="3">
    <source>
        <dbReference type="ARBA" id="ARBA00022547"/>
    </source>
</evidence>
<keyword evidence="4 13" id="KW-0812">Transmembrane</keyword>
<keyword evidence="8 13" id="KW-0472">Membrane</keyword>
<dbReference type="OrthoDB" id="9805716at2"/>
<comment type="function">
    <text evidence="11">Component of the F(0) channel, it forms part of the peripheral stalk, linking F(1) to F(0). The b'-subunit is a diverged and duplicated form of b found in plants and photosynthetic bacteria.</text>
</comment>
<comment type="subcellular location">
    <subcellularLocation>
        <location evidence="13">Cell membrane</location>
        <topology evidence="13">Single-pass membrane protein</topology>
    </subcellularLocation>
    <subcellularLocation>
        <location evidence="12">Endomembrane system</location>
        <topology evidence="12">Single-pass membrane protein</topology>
    </subcellularLocation>
</comment>
<evidence type="ECO:0000256" key="9">
    <source>
        <dbReference type="ARBA" id="ARBA00023310"/>
    </source>
</evidence>
<dbReference type="RefSeq" id="WP_136340257.1">
    <property type="nucleotide sequence ID" value="NZ_SSMD01000009.1"/>
</dbReference>
<feature type="coiled-coil region" evidence="15">
    <location>
        <begin position="72"/>
        <end position="107"/>
    </location>
</feature>
<comment type="subunit">
    <text evidence="13">F-type ATPases have 2 components, F(1) - the catalytic core - and F(0) - the membrane proton channel. F(1) has five subunits: alpha(3), beta(3), gamma(1), delta(1), epsilon(1). F(0) has three main subunits: a(1), b(2) and c(10-14). The alpha and beta chains form an alternating ring which encloses part of the gamma chain. F(1) is attached to F(0) by a central stalk formed by the gamma and epsilon chains, while a peripheral stalk is formed by the delta and b chains.</text>
</comment>
<dbReference type="AlphaFoldDB" id="A0A4S3M6C7"/>
<evidence type="ECO:0000256" key="7">
    <source>
        <dbReference type="ARBA" id="ARBA00023065"/>
    </source>
</evidence>
<sequence length="179" mass="18422">MATQTHEAAGQAAEAAAPGMPQLDFSNWGNQIFWLLVTLVVIYFVLSRIALPRIAAVLAERQGTITNDIAAAEELKAKAVDAENAYNKALADARAEAQRIIAETKAEIQADLDAATAKADAEIAAKVAEGETVIAGIRATALDAVKVVAKDTAAEIVAALSGEADAATVDAAVAARIKG</sequence>
<keyword evidence="5 13" id="KW-0375">Hydrogen ion transport</keyword>
<keyword evidence="15" id="KW-0175">Coiled coil</keyword>
<evidence type="ECO:0000256" key="14">
    <source>
        <dbReference type="RuleBase" id="RU003848"/>
    </source>
</evidence>
<dbReference type="Pfam" id="PF00430">
    <property type="entry name" value="ATP-synt_B"/>
    <property type="match status" value="1"/>
</dbReference>
<evidence type="ECO:0000256" key="10">
    <source>
        <dbReference type="ARBA" id="ARBA00025198"/>
    </source>
</evidence>
<evidence type="ECO:0000256" key="11">
    <source>
        <dbReference type="ARBA" id="ARBA00025614"/>
    </source>
</evidence>
<keyword evidence="6 13" id="KW-1133">Transmembrane helix</keyword>
<evidence type="ECO:0000256" key="5">
    <source>
        <dbReference type="ARBA" id="ARBA00022781"/>
    </source>
</evidence>
<keyword evidence="3 13" id="KW-0138">CF(0)</keyword>
<evidence type="ECO:0000256" key="6">
    <source>
        <dbReference type="ARBA" id="ARBA00022989"/>
    </source>
</evidence>
<dbReference type="PANTHER" id="PTHR33445:SF1">
    <property type="entry name" value="ATP SYNTHASE SUBUNIT B"/>
    <property type="match status" value="1"/>
</dbReference>
<dbReference type="GO" id="GO:0046933">
    <property type="term" value="F:proton-transporting ATP synthase activity, rotational mechanism"/>
    <property type="evidence" value="ECO:0007669"/>
    <property type="project" value="UniProtKB-UniRule"/>
</dbReference>
<evidence type="ECO:0000256" key="1">
    <source>
        <dbReference type="ARBA" id="ARBA00005513"/>
    </source>
</evidence>
<dbReference type="CDD" id="cd06503">
    <property type="entry name" value="ATP-synt_Fo_b"/>
    <property type="match status" value="1"/>
</dbReference>
<dbReference type="InterPro" id="IPR050059">
    <property type="entry name" value="ATP_synthase_B_chain"/>
</dbReference>
<gene>
    <name evidence="13" type="primary">atpF</name>
    <name evidence="16" type="ORF">E7681_15945</name>
</gene>
<dbReference type="HAMAP" id="MF_01398">
    <property type="entry name" value="ATP_synth_b_bprime"/>
    <property type="match status" value="1"/>
</dbReference>
<evidence type="ECO:0000256" key="15">
    <source>
        <dbReference type="SAM" id="Coils"/>
    </source>
</evidence>
<protein>
    <recommendedName>
        <fullName evidence="13">ATP synthase subunit b</fullName>
    </recommendedName>
    <alternativeName>
        <fullName evidence="13">ATP synthase F(0) sector subunit b</fullName>
    </alternativeName>
    <alternativeName>
        <fullName evidence="13">ATPase subunit I</fullName>
    </alternativeName>
    <alternativeName>
        <fullName evidence="13">F-type ATPase subunit b</fullName>
        <shortName evidence="13">F-ATPase subunit b</shortName>
    </alternativeName>
</protein>
<evidence type="ECO:0000313" key="16">
    <source>
        <dbReference type="EMBL" id="THD72011.1"/>
    </source>
</evidence>
<evidence type="ECO:0000256" key="13">
    <source>
        <dbReference type="HAMAP-Rule" id="MF_01398"/>
    </source>
</evidence>
<evidence type="ECO:0000313" key="17">
    <source>
        <dbReference type="Proteomes" id="UP000306113"/>
    </source>
</evidence>
<keyword evidence="7 13" id="KW-0406">Ion transport</keyword>
<comment type="function">
    <text evidence="10 13">F(1)F(0) ATP synthase produces ATP from ADP in the presence of a proton or sodium gradient. F-type ATPases consist of two structural domains, F(1) containing the extramembraneous catalytic core and F(0) containing the membrane proton channel, linked together by a central stalk and a peripheral stalk. During catalysis, ATP synthesis in the catalytic domain of F(1) is coupled via a rotary mechanism of the central stalk subunits to proton translocation.</text>
</comment>
<keyword evidence="13" id="KW-1003">Cell membrane</keyword>
<evidence type="ECO:0000256" key="12">
    <source>
        <dbReference type="ARBA" id="ARBA00037847"/>
    </source>
</evidence>
<comment type="caution">
    <text evidence="16">The sequence shown here is derived from an EMBL/GenBank/DDBJ whole genome shotgun (WGS) entry which is preliminary data.</text>
</comment>
<evidence type="ECO:0000256" key="2">
    <source>
        <dbReference type="ARBA" id="ARBA00022448"/>
    </source>
</evidence>
<dbReference type="PANTHER" id="PTHR33445">
    <property type="entry name" value="ATP SYNTHASE SUBUNIT B', CHLOROPLASTIC"/>
    <property type="match status" value="1"/>
</dbReference>
<dbReference type="GO" id="GO:0012505">
    <property type="term" value="C:endomembrane system"/>
    <property type="evidence" value="ECO:0007669"/>
    <property type="project" value="UniProtKB-SubCell"/>
</dbReference>